<dbReference type="GO" id="GO:0070382">
    <property type="term" value="C:exocytic vesicle"/>
    <property type="evidence" value="ECO:0007669"/>
    <property type="project" value="TreeGrafter"/>
</dbReference>
<dbReference type="OrthoDB" id="67700at2759"/>
<feature type="domain" description="C2" evidence="3">
    <location>
        <begin position="132"/>
        <end position="257"/>
    </location>
</feature>
<feature type="compositionally biased region" description="Polar residues" evidence="2">
    <location>
        <begin position="57"/>
        <end position="66"/>
    </location>
</feature>
<dbReference type="AlphaFoldDB" id="A0A6P4XHN2"/>
<evidence type="ECO:0000313" key="5">
    <source>
        <dbReference type="RefSeq" id="XP_019616045.1"/>
    </source>
</evidence>
<dbReference type="RefSeq" id="XP_019616045.1">
    <property type="nucleotide sequence ID" value="XM_019760486.1"/>
</dbReference>
<name>A0A6P4XHN2_BRABE</name>
<dbReference type="PANTHER" id="PTHR10024:SF374">
    <property type="entry name" value="C2 DOMAIN-CONTAINING PROTEIN"/>
    <property type="match status" value="1"/>
</dbReference>
<dbReference type="CDD" id="cd00276">
    <property type="entry name" value="C2B_Synaptotagmin"/>
    <property type="match status" value="1"/>
</dbReference>
<dbReference type="GO" id="GO:0005886">
    <property type="term" value="C:plasma membrane"/>
    <property type="evidence" value="ECO:0007669"/>
    <property type="project" value="TreeGrafter"/>
</dbReference>
<sequence length="274" mass="31017">MENARFSMLTTSNGDDEDDLLFTRRDRRGSGSPVKRRMSRTDNTSPLLPKETRDSPSESPTRSTDSAQRHDYAGPTVRRRNSVAYQDGLVHRRNRSQSEQLDMPEEVLRSLRRGRRRSSATRAVCDISLGEDVRQMMFSLSYLPSPGQLTVTIIKARNIVPKNHLLPPPDSYAKVALMCESRKIDRKKTRVITGTADPIFNQSFLFDVAEVDMKGVFLSLVLQDTAGKPLGGSEVGPWSEQWNEMLDNPRKPVTSWCTLKDVTSDRRRSSEDQS</sequence>
<comment type="similarity">
    <text evidence="1">Belongs to the synaptotagmin family.</text>
</comment>
<dbReference type="SMART" id="SM00239">
    <property type="entry name" value="C2"/>
    <property type="match status" value="1"/>
</dbReference>
<feature type="region of interest" description="Disordered" evidence="2">
    <location>
        <begin position="1"/>
        <end position="101"/>
    </location>
</feature>
<organism evidence="4 5">
    <name type="scientific">Branchiostoma belcheri</name>
    <name type="common">Amphioxus</name>
    <dbReference type="NCBI Taxonomy" id="7741"/>
    <lineage>
        <taxon>Eukaryota</taxon>
        <taxon>Metazoa</taxon>
        <taxon>Chordata</taxon>
        <taxon>Cephalochordata</taxon>
        <taxon>Leptocardii</taxon>
        <taxon>Amphioxiformes</taxon>
        <taxon>Branchiostomatidae</taxon>
        <taxon>Branchiostoma</taxon>
    </lineage>
</organism>
<dbReference type="SUPFAM" id="SSF49562">
    <property type="entry name" value="C2 domain (Calcium/lipid-binding domain, CaLB)"/>
    <property type="match status" value="1"/>
</dbReference>
<dbReference type="Pfam" id="PF00168">
    <property type="entry name" value="C2"/>
    <property type="match status" value="1"/>
</dbReference>
<evidence type="ECO:0000256" key="2">
    <source>
        <dbReference type="SAM" id="MobiDB-lite"/>
    </source>
</evidence>
<evidence type="ECO:0000259" key="3">
    <source>
        <dbReference type="PROSITE" id="PS50004"/>
    </source>
</evidence>
<dbReference type="Gene3D" id="2.60.40.150">
    <property type="entry name" value="C2 domain"/>
    <property type="match status" value="1"/>
</dbReference>
<evidence type="ECO:0000256" key="1">
    <source>
        <dbReference type="ARBA" id="ARBA00006996"/>
    </source>
</evidence>
<keyword evidence="4" id="KW-1185">Reference proteome</keyword>
<reference evidence="5" key="1">
    <citation type="submission" date="2025-08" db="UniProtKB">
        <authorList>
            <consortium name="RefSeq"/>
        </authorList>
    </citation>
    <scope>IDENTIFICATION</scope>
    <source>
        <tissue evidence="5">Gonad</tissue>
    </source>
</reference>
<dbReference type="GO" id="GO:0000149">
    <property type="term" value="F:SNARE binding"/>
    <property type="evidence" value="ECO:0007669"/>
    <property type="project" value="TreeGrafter"/>
</dbReference>
<dbReference type="GO" id="GO:0005509">
    <property type="term" value="F:calcium ion binding"/>
    <property type="evidence" value="ECO:0007669"/>
    <property type="project" value="TreeGrafter"/>
</dbReference>
<dbReference type="InterPro" id="IPR000008">
    <property type="entry name" value="C2_dom"/>
</dbReference>
<dbReference type="Proteomes" id="UP000515135">
    <property type="component" value="Unplaced"/>
</dbReference>
<dbReference type="PROSITE" id="PS50004">
    <property type="entry name" value="C2"/>
    <property type="match status" value="1"/>
</dbReference>
<accession>A0A6P4XHN2</accession>
<evidence type="ECO:0000313" key="4">
    <source>
        <dbReference type="Proteomes" id="UP000515135"/>
    </source>
</evidence>
<dbReference type="KEGG" id="bbel:109463596"/>
<proteinExistence type="inferred from homology"/>
<dbReference type="GeneID" id="109463596"/>
<dbReference type="GO" id="GO:0001786">
    <property type="term" value="F:phosphatidylserine binding"/>
    <property type="evidence" value="ECO:0007669"/>
    <property type="project" value="TreeGrafter"/>
</dbReference>
<gene>
    <name evidence="5" type="primary">LOC109463596</name>
</gene>
<protein>
    <submittedName>
        <fullName evidence="5">Synaptotagmin-1-like</fullName>
    </submittedName>
</protein>
<dbReference type="InterPro" id="IPR035892">
    <property type="entry name" value="C2_domain_sf"/>
</dbReference>
<dbReference type="GO" id="GO:0030276">
    <property type="term" value="F:clathrin binding"/>
    <property type="evidence" value="ECO:0007669"/>
    <property type="project" value="TreeGrafter"/>
</dbReference>
<dbReference type="PANTHER" id="PTHR10024">
    <property type="entry name" value="SYNAPTOTAGMIN"/>
    <property type="match status" value="1"/>
</dbReference>
<dbReference type="GO" id="GO:0017156">
    <property type="term" value="P:calcium-ion regulated exocytosis"/>
    <property type="evidence" value="ECO:0007669"/>
    <property type="project" value="TreeGrafter"/>
</dbReference>
<dbReference type="GO" id="GO:0005544">
    <property type="term" value="F:calcium-dependent phospholipid binding"/>
    <property type="evidence" value="ECO:0007669"/>
    <property type="project" value="TreeGrafter"/>
</dbReference>